<proteinExistence type="predicted"/>
<dbReference type="GO" id="GO:0000164">
    <property type="term" value="C:protein phosphatase type 1 complex"/>
    <property type="evidence" value="ECO:0007669"/>
    <property type="project" value="TreeGrafter"/>
</dbReference>
<dbReference type="Proteomes" id="UP000887013">
    <property type="component" value="Unassembled WGS sequence"/>
</dbReference>
<gene>
    <name evidence="3" type="primary">Gbs-76A</name>
    <name evidence="3" type="ORF">NPIL_152121</name>
</gene>
<feature type="compositionally biased region" description="Polar residues" evidence="1">
    <location>
        <begin position="41"/>
        <end position="56"/>
    </location>
</feature>
<dbReference type="GO" id="GO:2001069">
    <property type="term" value="F:glycogen binding"/>
    <property type="evidence" value="ECO:0007669"/>
    <property type="project" value="TreeGrafter"/>
</dbReference>
<dbReference type="PROSITE" id="PS51159">
    <property type="entry name" value="CBM21"/>
    <property type="match status" value="1"/>
</dbReference>
<feature type="compositionally biased region" description="Basic and acidic residues" evidence="1">
    <location>
        <begin position="57"/>
        <end position="67"/>
    </location>
</feature>
<dbReference type="EMBL" id="BMAW01059970">
    <property type="protein sequence ID" value="GFT23843.1"/>
    <property type="molecule type" value="Genomic_DNA"/>
</dbReference>
<feature type="compositionally biased region" description="Polar residues" evidence="1">
    <location>
        <begin position="1"/>
        <end position="20"/>
    </location>
</feature>
<reference evidence="3" key="1">
    <citation type="submission" date="2020-08" db="EMBL/GenBank/DDBJ databases">
        <title>Multicomponent nature underlies the extraordinary mechanical properties of spider dragline silk.</title>
        <authorList>
            <person name="Kono N."/>
            <person name="Nakamura H."/>
            <person name="Mori M."/>
            <person name="Yoshida Y."/>
            <person name="Ohtoshi R."/>
            <person name="Malay A.D."/>
            <person name="Moran D.A.P."/>
            <person name="Tomita M."/>
            <person name="Numata K."/>
            <person name="Arakawa K."/>
        </authorList>
    </citation>
    <scope>NUCLEOTIDE SEQUENCE</scope>
</reference>
<dbReference type="GO" id="GO:0008157">
    <property type="term" value="F:protein phosphatase 1 binding"/>
    <property type="evidence" value="ECO:0007669"/>
    <property type="project" value="TreeGrafter"/>
</dbReference>
<evidence type="ECO:0000313" key="3">
    <source>
        <dbReference type="EMBL" id="GFT23843.1"/>
    </source>
</evidence>
<dbReference type="GO" id="GO:0005979">
    <property type="term" value="P:regulation of glycogen biosynthetic process"/>
    <property type="evidence" value="ECO:0007669"/>
    <property type="project" value="TreeGrafter"/>
</dbReference>
<accession>A0A8X6NMX7</accession>
<name>A0A8X6NMX7_NEPPI</name>
<dbReference type="InterPro" id="IPR005036">
    <property type="entry name" value="CBM21_dom"/>
</dbReference>
<dbReference type="AlphaFoldDB" id="A0A8X6NMX7"/>
<organism evidence="3 4">
    <name type="scientific">Nephila pilipes</name>
    <name type="common">Giant wood spider</name>
    <name type="synonym">Nephila maculata</name>
    <dbReference type="NCBI Taxonomy" id="299642"/>
    <lineage>
        <taxon>Eukaryota</taxon>
        <taxon>Metazoa</taxon>
        <taxon>Ecdysozoa</taxon>
        <taxon>Arthropoda</taxon>
        <taxon>Chelicerata</taxon>
        <taxon>Arachnida</taxon>
        <taxon>Araneae</taxon>
        <taxon>Araneomorphae</taxon>
        <taxon>Entelegynae</taxon>
        <taxon>Araneoidea</taxon>
        <taxon>Nephilidae</taxon>
        <taxon>Nephila</taxon>
    </lineage>
</organism>
<dbReference type="Pfam" id="PF03370">
    <property type="entry name" value="CBM_21"/>
    <property type="match status" value="1"/>
</dbReference>
<comment type="caution">
    <text evidence="3">The sequence shown here is derived from an EMBL/GenBank/DDBJ whole genome shotgun (WGS) entry which is preliminary data.</text>
</comment>
<feature type="region of interest" description="Disordered" evidence="1">
    <location>
        <begin position="1"/>
        <end position="94"/>
    </location>
</feature>
<evidence type="ECO:0000259" key="2">
    <source>
        <dbReference type="PROSITE" id="PS51159"/>
    </source>
</evidence>
<sequence>MEQSEGSNTKDSCVDSPTSKDNSKIYCPVPDVKIVTDEDSSSQQPVNISDSQSNETKNGENKVKKSSVEGLKNLAPPKEPRMKRSSSLKLEKDSSETSSEKKIVRFADALGLDLADVRVYANEEEIPNIPASAIPSLGLSGETKATIELTRENYTFIPQFEQPGADAYFLEKVKQQKVCLENVIIEGLKVTGLVRILNIGYEKKVLVRYTTNDWMSLTDQSAEFVPGSSDGVTDKFKFTINPRCMTSGSKLRFVLKYEVNNEKFWDNNHEKNFVLACEVKHCPERCS</sequence>
<dbReference type="OrthoDB" id="8942186at2759"/>
<dbReference type="PANTHER" id="PTHR12307">
    <property type="entry name" value="PROTEIN PHOSPHATASE 1 REGULATORY SUBUNIT"/>
    <property type="match status" value="1"/>
</dbReference>
<evidence type="ECO:0000256" key="1">
    <source>
        <dbReference type="SAM" id="MobiDB-lite"/>
    </source>
</evidence>
<dbReference type="InterPro" id="IPR050782">
    <property type="entry name" value="PP1_regulatory_subunit_3"/>
</dbReference>
<dbReference type="Gene3D" id="2.60.40.2440">
    <property type="entry name" value="Carbohydrate binding type-21 domain"/>
    <property type="match status" value="1"/>
</dbReference>
<protein>
    <submittedName>
        <fullName evidence="3">Glycogen-binding subunit 76A</fullName>
    </submittedName>
</protein>
<evidence type="ECO:0000313" key="4">
    <source>
        <dbReference type="Proteomes" id="UP000887013"/>
    </source>
</evidence>
<keyword evidence="4" id="KW-1185">Reference proteome</keyword>
<feature type="domain" description="CBM21" evidence="2">
    <location>
        <begin position="170"/>
        <end position="276"/>
    </location>
</feature>
<dbReference type="PANTHER" id="PTHR12307:SF36">
    <property type="entry name" value="GLYCOGEN-BINDING SUBUNIT 76A"/>
    <property type="match status" value="1"/>
</dbReference>
<dbReference type="InterPro" id="IPR038175">
    <property type="entry name" value="CBM21_dom_sf"/>
</dbReference>